<dbReference type="Pfam" id="PF13456">
    <property type="entry name" value="RVT_3"/>
    <property type="match status" value="1"/>
</dbReference>
<name>A0ABR0QNT4_GOSAR</name>
<dbReference type="Pfam" id="PF00078">
    <property type="entry name" value="RVT_1"/>
    <property type="match status" value="1"/>
</dbReference>
<sequence length="477" mass="54281">MLRRHATDYFSKLYTVDSYLTGSFPVRGRFSRLKSNVITDLLAEVIEEEVRRAVFSMNPLKAPGVDGFHAKFYQANWEIITKTIVIRLRQAMQTLVKQNQSSVIALRNISDNIIIVQEIIHSMKTTKSKKGWMVVKVDLEKAYDRIWWDFLEDTLHDVGLPATIVQTIMHCVSSSTLQLLWNGSLSEEFSPSRGVHQGDPLSPYLFVLGMERLELRVKEQTDLGRCWRVSVGSLAIKLIDKRHRVGRNTFSFVLDKVQNCLNGWDARKLSFAGRLTLVKSVLLSIPNYFMTTARIPITICKEIEKVVRSFLWGSNNERRLVALCGKSYESALHAVRDCDFSQLSCGLGTKISYLDCSSKTEQRWQRPESGWVKINVDGSVSINNSKATIEGAIRYSNGKRLTGFNMVTGMDEIFRIEARAVIEGMKLAWVEGYKQVEINCDNAMLMNTICPPKYVIMLLEEDSQDHLYGRNSSVVHS</sequence>
<dbReference type="EMBL" id="JARKNE010000003">
    <property type="protein sequence ID" value="KAK5840875.1"/>
    <property type="molecule type" value="Genomic_DNA"/>
</dbReference>
<dbReference type="InterPro" id="IPR012337">
    <property type="entry name" value="RNaseH-like_sf"/>
</dbReference>
<dbReference type="InterPro" id="IPR036397">
    <property type="entry name" value="RNaseH_sf"/>
</dbReference>
<dbReference type="SUPFAM" id="SSF53098">
    <property type="entry name" value="Ribonuclease H-like"/>
    <property type="match status" value="1"/>
</dbReference>
<proteinExistence type="predicted"/>
<dbReference type="Proteomes" id="UP001358586">
    <property type="component" value="Chromosome 3"/>
</dbReference>
<accession>A0ABR0QNT4</accession>
<dbReference type="CDD" id="cd06222">
    <property type="entry name" value="RNase_H_like"/>
    <property type="match status" value="1"/>
</dbReference>
<comment type="caution">
    <text evidence="3">The sequence shown here is derived from an EMBL/GenBank/DDBJ whole genome shotgun (WGS) entry which is preliminary data.</text>
</comment>
<dbReference type="InterPro" id="IPR043502">
    <property type="entry name" value="DNA/RNA_pol_sf"/>
</dbReference>
<dbReference type="PANTHER" id="PTHR31635">
    <property type="entry name" value="REVERSE TRANSCRIPTASE DOMAIN-CONTAINING PROTEIN-RELATED"/>
    <property type="match status" value="1"/>
</dbReference>
<dbReference type="Gene3D" id="3.30.420.10">
    <property type="entry name" value="Ribonuclease H-like superfamily/Ribonuclease H"/>
    <property type="match status" value="1"/>
</dbReference>
<keyword evidence="4" id="KW-1185">Reference proteome</keyword>
<dbReference type="InterPro" id="IPR044730">
    <property type="entry name" value="RNase_H-like_dom_plant"/>
</dbReference>
<gene>
    <name evidence="3" type="ORF">PVK06_009780</name>
</gene>
<dbReference type="SUPFAM" id="SSF56672">
    <property type="entry name" value="DNA/RNA polymerases"/>
    <property type="match status" value="1"/>
</dbReference>
<evidence type="ECO:0000259" key="2">
    <source>
        <dbReference type="Pfam" id="PF13456"/>
    </source>
</evidence>
<organism evidence="3 4">
    <name type="scientific">Gossypium arboreum</name>
    <name type="common">Tree cotton</name>
    <name type="synonym">Gossypium nanking</name>
    <dbReference type="NCBI Taxonomy" id="29729"/>
    <lineage>
        <taxon>Eukaryota</taxon>
        <taxon>Viridiplantae</taxon>
        <taxon>Streptophyta</taxon>
        <taxon>Embryophyta</taxon>
        <taxon>Tracheophyta</taxon>
        <taxon>Spermatophyta</taxon>
        <taxon>Magnoliopsida</taxon>
        <taxon>eudicotyledons</taxon>
        <taxon>Gunneridae</taxon>
        <taxon>Pentapetalae</taxon>
        <taxon>rosids</taxon>
        <taxon>malvids</taxon>
        <taxon>Malvales</taxon>
        <taxon>Malvaceae</taxon>
        <taxon>Malvoideae</taxon>
        <taxon>Gossypium</taxon>
    </lineage>
</organism>
<evidence type="ECO:0000259" key="1">
    <source>
        <dbReference type="Pfam" id="PF00078"/>
    </source>
</evidence>
<dbReference type="PANTHER" id="PTHR31635:SF196">
    <property type="entry name" value="REVERSE TRANSCRIPTASE DOMAIN-CONTAINING PROTEIN-RELATED"/>
    <property type="match status" value="1"/>
</dbReference>
<dbReference type="InterPro" id="IPR000477">
    <property type="entry name" value="RT_dom"/>
</dbReference>
<protein>
    <recommendedName>
        <fullName evidence="5">Reverse transcriptase</fullName>
    </recommendedName>
</protein>
<feature type="domain" description="RNase H type-1" evidence="2">
    <location>
        <begin position="375"/>
        <end position="450"/>
    </location>
</feature>
<evidence type="ECO:0000313" key="3">
    <source>
        <dbReference type="EMBL" id="KAK5840875.1"/>
    </source>
</evidence>
<reference evidence="3 4" key="1">
    <citation type="submission" date="2023-03" db="EMBL/GenBank/DDBJ databases">
        <title>WGS of Gossypium arboreum.</title>
        <authorList>
            <person name="Yu D."/>
        </authorList>
    </citation>
    <scope>NUCLEOTIDE SEQUENCE [LARGE SCALE GENOMIC DNA]</scope>
    <source>
        <tissue evidence="3">Leaf</tissue>
    </source>
</reference>
<evidence type="ECO:0000313" key="4">
    <source>
        <dbReference type="Proteomes" id="UP001358586"/>
    </source>
</evidence>
<dbReference type="InterPro" id="IPR002156">
    <property type="entry name" value="RNaseH_domain"/>
</dbReference>
<evidence type="ECO:0008006" key="5">
    <source>
        <dbReference type="Google" id="ProtNLM"/>
    </source>
</evidence>
<feature type="domain" description="Reverse transcriptase" evidence="1">
    <location>
        <begin position="79"/>
        <end position="220"/>
    </location>
</feature>